<organism evidence="1 2">
    <name type="scientific">Artemisia annua</name>
    <name type="common">Sweet wormwood</name>
    <dbReference type="NCBI Taxonomy" id="35608"/>
    <lineage>
        <taxon>Eukaryota</taxon>
        <taxon>Viridiplantae</taxon>
        <taxon>Streptophyta</taxon>
        <taxon>Embryophyta</taxon>
        <taxon>Tracheophyta</taxon>
        <taxon>Spermatophyta</taxon>
        <taxon>Magnoliopsida</taxon>
        <taxon>eudicotyledons</taxon>
        <taxon>Gunneridae</taxon>
        <taxon>Pentapetalae</taxon>
        <taxon>asterids</taxon>
        <taxon>campanulids</taxon>
        <taxon>Asterales</taxon>
        <taxon>Asteraceae</taxon>
        <taxon>Asteroideae</taxon>
        <taxon>Anthemideae</taxon>
        <taxon>Artemisiinae</taxon>
        <taxon>Artemisia</taxon>
    </lineage>
</organism>
<dbReference type="Proteomes" id="UP000245207">
    <property type="component" value="Unassembled WGS sequence"/>
</dbReference>
<evidence type="ECO:0000313" key="1">
    <source>
        <dbReference type="EMBL" id="PWA42606.1"/>
    </source>
</evidence>
<accession>A0A2U1L0T0</accession>
<sequence>MRMDNNINRIKAYIYPMQLRFFHLVHRIKKNRNSIIGLNTNSQWVAQPNIIKEHIVNHFSNLFSKEDRDFSWFPWDDLELLKLPTEFALTLEEDLTTEDAWRVIKDCEGEKEPRSDEFTIGFIKFAWKTIKEDLKHMQLEGGDWRVASRITWLKQGDKNSRFFHLVHRIKKNRNSIIGLNTNSQWVAQPNIIKEHIVNHFSNLFSKEDRDFSWFPWDDLELLKLPTEFALTLEEDLTIEDAWRVIKDCEGEKAPRPDEFTIGFIKFAWKTIKEDRNKVEVQFKFQKFQNTLKKPVNKRVPKEGKGNVHERFWVHDTDCNSKYKCDVY</sequence>
<keyword evidence="2" id="KW-1185">Reference proteome</keyword>
<evidence type="ECO:0000313" key="2">
    <source>
        <dbReference type="Proteomes" id="UP000245207"/>
    </source>
</evidence>
<reference evidence="1 2" key="1">
    <citation type="journal article" date="2018" name="Mol. Plant">
        <title>The genome of Artemisia annua provides insight into the evolution of Asteraceae family and artemisinin biosynthesis.</title>
        <authorList>
            <person name="Shen Q."/>
            <person name="Zhang L."/>
            <person name="Liao Z."/>
            <person name="Wang S."/>
            <person name="Yan T."/>
            <person name="Shi P."/>
            <person name="Liu M."/>
            <person name="Fu X."/>
            <person name="Pan Q."/>
            <person name="Wang Y."/>
            <person name="Lv Z."/>
            <person name="Lu X."/>
            <person name="Zhang F."/>
            <person name="Jiang W."/>
            <person name="Ma Y."/>
            <person name="Chen M."/>
            <person name="Hao X."/>
            <person name="Li L."/>
            <person name="Tang Y."/>
            <person name="Lv G."/>
            <person name="Zhou Y."/>
            <person name="Sun X."/>
            <person name="Brodelius P.E."/>
            <person name="Rose J.K.C."/>
            <person name="Tang K."/>
        </authorList>
    </citation>
    <scope>NUCLEOTIDE SEQUENCE [LARGE SCALE GENOMIC DNA]</scope>
    <source>
        <strain evidence="2">cv. Huhao1</strain>
        <tissue evidence="1">Leaf</tissue>
    </source>
</reference>
<comment type="caution">
    <text evidence="1">The sequence shown here is derived from an EMBL/GenBank/DDBJ whole genome shotgun (WGS) entry which is preliminary data.</text>
</comment>
<dbReference type="EMBL" id="PKPP01012295">
    <property type="protein sequence ID" value="PWA42606.1"/>
    <property type="molecule type" value="Genomic_DNA"/>
</dbReference>
<name>A0A2U1L0T0_ARTAN</name>
<evidence type="ECO:0008006" key="3">
    <source>
        <dbReference type="Google" id="ProtNLM"/>
    </source>
</evidence>
<dbReference type="AlphaFoldDB" id="A0A2U1L0T0"/>
<gene>
    <name evidence="1" type="ORF">CTI12_AA542850</name>
</gene>
<proteinExistence type="predicted"/>
<dbReference type="OrthoDB" id="1433654at2759"/>
<protein>
    <recommendedName>
        <fullName evidence="3">RNA-directed DNA polymerase, eukaryota, Reverse transcriptase zinc-binding domain protein</fullName>
    </recommendedName>
</protein>